<reference evidence="2" key="1">
    <citation type="submission" date="2023-03" db="EMBL/GenBank/DDBJ databases">
        <title>Massive genome expansion in bonnet fungi (Mycena s.s.) driven by repeated elements and novel gene families across ecological guilds.</title>
        <authorList>
            <consortium name="Lawrence Berkeley National Laboratory"/>
            <person name="Harder C.B."/>
            <person name="Miyauchi S."/>
            <person name="Viragh M."/>
            <person name="Kuo A."/>
            <person name="Thoen E."/>
            <person name="Andreopoulos B."/>
            <person name="Lu D."/>
            <person name="Skrede I."/>
            <person name="Drula E."/>
            <person name="Henrissat B."/>
            <person name="Morin E."/>
            <person name="Kohler A."/>
            <person name="Barry K."/>
            <person name="LaButti K."/>
            <person name="Morin E."/>
            <person name="Salamov A."/>
            <person name="Lipzen A."/>
            <person name="Mereny Z."/>
            <person name="Hegedus B."/>
            <person name="Baldrian P."/>
            <person name="Stursova M."/>
            <person name="Weitz H."/>
            <person name="Taylor A."/>
            <person name="Grigoriev I.V."/>
            <person name="Nagy L.G."/>
            <person name="Martin F."/>
            <person name="Kauserud H."/>
        </authorList>
    </citation>
    <scope>NUCLEOTIDE SEQUENCE</scope>
    <source>
        <strain evidence="2">9284</strain>
    </source>
</reference>
<name>A0AAD7BLQ2_9AGAR</name>
<dbReference type="PANTHER" id="PTHR21193:SF3">
    <property type="entry name" value="OXIDOREDUCTASE-LIKE DOMAIN-CONTAINING PROTEIN 1"/>
    <property type="match status" value="1"/>
</dbReference>
<evidence type="ECO:0000313" key="3">
    <source>
        <dbReference type="Proteomes" id="UP001221142"/>
    </source>
</evidence>
<dbReference type="EMBL" id="JARKIF010000013">
    <property type="protein sequence ID" value="KAJ7624763.1"/>
    <property type="molecule type" value="Genomic_DNA"/>
</dbReference>
<dbReference type="AlphaFoldDB" id="A0AAD7BLQ2"/>
<accession>A0AAD7BLQ2</accession>
<dbReference type="InterPro" id="IPR039251">
    <property type="entry name" value="OXLD1"/>
</dbReference>
<sequence>MLTRPLLFRIRTPAAIRHSSSAIERLKNPDRGGQNLTQRYRRLEQSLHGKEALQRDKRELEVVGTGDNSAITTSAAREGGYYFRGIEVPQKPRAPESDECCMSGCAVCIYDLYEESLTTYRTAADVFRSKLVIAGIPSAEWPEDLRSSTDVGISVPADTRGATLSAFEALEKALEEKKRASRPSE</sequence>
<dbReference type="PANTHER" id="PTHR21193">
    <property type="entry name" value="OXIDOREDUCTASE-LIKE DOMAIN-CONTAINING PROTEIN 1"/>
    <property type="match status" value="1"/>
</dbReference>
<feature type="domain" description="Oxidoreductase-like" evidence="1">
    <location>
        <begin position="83"/>
        <end position="125"/>
    </location>
</feature>
<dbReference type="Pfam" id="PF09791">
    <property type="entry name" value="Oxidored-like"/>
    <property type="match status" value="1"/>
</dbReference>
<keyword evidence="3" id="KW-1185">Reference proteome</keyword>
<evidence type="ECO:0000313" key="2">
    <source>
        <dbReference type="EMBL" id="KAJ7624763.1"/>
    </source>
</evidence>
<evidence type="ECO:0000259" key="1">
    <source>
        <dbReference type="Pfam" id="PF09791"/>
    </source>
</evidence>
<proteinExistence type="predicted"/>
<protein>
    <submittedName>
        <fullName evidence="2">Oxidoreductase-like protein</fullName>
    </submittedName>
</protein>
<dbReference type="InterPro" id="IPR019180">
    <property type="entry name" value="Oxidoreductase-like_N"/>
</dbReference>
<dbReference type="GO" id="GO:0005739">
    <property type="term" value="C:mitochondrion"/>
    <property type="evidence" value="ECO:0007669"/>
    <property type="project" value="TreeGrafter"/>
</dbReference>
<dbReference type="Proteomes" id="UP001221142">
    <property type="component" value="Unassembled WGS sequence"/>
</dbReference>
<gene>
    <name evidence="2" type="ORF">FB45DRAFT_924161</name>
</gene>
<comment type="caution">
    <text evidence="2">The sequence shown here is derived from an EMBL/GenBank/DDBJ whole genome shotgun (WGS) entry which is preliminary data.</text>
</comment>
<organism evidence="2 3">
    <name type="scientific">Roridomyces roridus</name>
    <dbReference type="NCBI Taxonomy" id="1738132"/>
    <lineage>
        <taxon>Eukaryota</taxon>
        <taxon>Fungi</taxon>
        <taxon>Dikarya</taxon>
        <taxon>Basidiomycota</taxon>
        <taxon>Agaricomycotina</taxon>
        <taxon>Agaricomycetes</taxon>
        <taxon>Agaricomycetidae</taxon>
        <taxon>Agaricales</taxon>
        <taxon>Marasmiineae</taxon>
        <taxon>Mycenaceae</taxon>
        <taxon>Roridomyces</taxon>
    </lineage>
</organism>